<keyword evidence="2" id="KW-0472">Membrane</keyword>
<evidence type="ECO:0000256" key="1">
    <source>
        <dbReference type="ARBA" id="ARBA00007613"/>
    </source>
</evidence>
<gene>
    <name evidence="4" type="ORF">LJ725_10100</name>
</gene>
<evidence type="ECO:0000313" key="4">
    <source>
        <dbReference type="EMBL" id="MCC8429322.1"/>
    </source>
</evidence>
<evidence type="ECO:0000256" key="2">
    <source>
        <dbReference type="RuleBase" id="RU362097"/>
    </source>
</evidence>
<dbReference type="InterPro" id="IPR003423">
    <property type="entry name" value="OMP_efflux"/>
</dbReference>
<dbReference type="PANTHER" id="PTHR30203">
    <property type="entry name" value="OUTER MEMBRANE CATION EFFLUX PROTEIN"/>
    <property type="match status" value="1"/>
</dbReference>
<name>A0ABS8KTB1_9HYPH</name>
<keyword evidence="2" id="KW-0564">Palmitate</keyword>
<keyword evidence="2" id="KW-0732">Signal</keyword>
<dbReference type="EMBL" id="JAJISD010000003">
    <property type="protein sequence ID" value="MCC8429322.1"/>
    <property type="molecule type" value="Genomic_DNA"/>
</dbReference>
<feature type="chain" id="PRO_5044968986" evidence="2">
    <location>
        <begin position="20"/>
        <end position="511"/>
    </location>
</feature>
<protein>
    <submittedName>
        <fullName evidence="4">Efflux transporter outer membrane subunit</fullName>
    </submittedName>
</protein>
<organism evidence="4 5">
    <name type="scientific">Reyranella aquatilis</name>
    <dbReference type="NCBI Taxonomy" id="2035356"/>
    <lineage>
        <taxon>Bacteria</taxon>
        <taxon>Pseudomonadati</taxon>
        <taxon>Pseudomonadota</taxon>
        <taxon>Alphaproteobacteria</taxon>
        <taxon>Hyphomicrobiales</taxon>
        <taxon>Reyranellaceae</taxon>
        <taxon>Reyranella</taxon>
    </lineage>
</organism>
<reference evidence="4 5" key="1">
    <citation type="submission" date="2021-11" db="EMBL/GenBank/DDBJ databases">
        <authorList>
            <person name="Lee D.-H."/>
            <person name="Kim S.-B."/>
        </authorList>
    </citation>
    <scope>NUCLEOTIDE SEQUENCE [LARGE SCALE GENOMIC DNA]</scope>
    <source>
        <strain evidence="4 5">KCTC 52223</strain>
    </source>
</reference>
<comment type="similarity">
    <text evidence="1 2">Belongs to the outer membrane factor (OMF) (TC 1.B.17) family.</text>
</comment>
<keyword evidence="2" id="KW-0449">Lipoprotein</keyword>
<dbReference type="Gene3D" id="2.20.200.10">
    <property type="entry name" value="Outer membrane efflux proteins (OEP)"/>
    <property type="match status" value="1"/>
</dbReference>
<dbReference type="Proteomes" id="UP001198862">
    <property type="component" value="Unassembled WGS sequence"/>
</dbReference>
<keyword evidence="2" id="KW-0812">Transmembrane</keyword>
<dbReference type="Pfam" id="PF02321">
    <property type="entry name" value="OEP"/>
    <property type="match status" value="2"/>
</dbReference>
<feature type="region of interest" description="Disordered" evidence="3">
    <location>
        <begin position="487"/>
        <end position="511"/>
    </location>
</feature>
<accession>A0ABS8KTB1</accession>
<dbReference type="NCBIfam" id="TIGR01845">
    <property type="entry name" value="outer_NodT"/>
    <property type="match status" value="1"/>
</dbReference>
<dbReference type="PANTHER" id="PTHR30203:SF33">
    <property type="entry name" value="BLR4455 PROTEIN"/>
    <property type="match status" value="1"/>
</dbReference>
<comment type="caution">
    <text evidence="4">The sequence shown here is derived from an EMBL/GenBank/DDBJ whole genome shotgun (WGS) entry which is preliminary data.</text>
</comment>
<evidence type="ECO:0000256" key="3">
    <source>
        <dbReference type="SAM" id="MobiDB-lite"/>
    </source>
</evidence>
<dbReference type="RefSeq" id="WP_230550528.1">
    <property type="nucleotide sequence ID" value="NZ_JAJISD010000003.1"/>
</dbReference>
<keyword evidence="5" id="KW-1185">Reference proteome</keyword>
<feature type="signal peptide" evidence="2">
    <location>
        <begin position="1"/>
        <end position="19"/>
    </location>
</feature>
<dbReference type="InterPro" id="IPR010131">
    <property type="entry name" value="MdtP/NodT-like"/>
</dbReference>
<evidence type="ECO:0000313" key="5">
    <source>
        <dbReference type="Proteomes" id="UP001198862"/>
    </source>
</evidence>
<sequence>MMRRPFLAVLPLVAAGALAGCMVGPDFVSPDGPKTATYVPDQKSDLVAAGIPGGEAQRIVQSMDIPGQWWGVFQSPQLNGLIEQSLRANPDIKAAIAGLRVAQQNARAQRATLFPTLQGTFSATQNQTPASLQSATADQQPIYGLFVAGLQITYALDLWGGNRRQIESLDALAEAQCFQLEGAYLSLASNVVAAAIVEASLRGQVAATKRIIAAQRETLGILTRQSGLGAIPGADVATQQAALAQAEATLPPLEKALAQQRNLLAVLTGRLPSEAGPEHFELGDLKLPHELPLTLPSQLVEQRPDIRAAEANLHAASAQVGVAVANQLPQVTLGFGLNSSALSLGTLFMPGLAGATTGASAIQTLIDGGALAAKKRSAVAALEQADAQYQSIVLQAFRNVADTLNALEYDAVALKSAVEAERAAATALNIARKRLELGDTTYVIVLIAELTYQQTLLTRVQAQAARLTNTAALFQALGGGWWNRDGTGPGNGRSRCKPPASPWSISSNTQR</sequence>
<dbReference type="PROSITE" id="PS51257">
    <property type="entry name" value="PROKAR_LIPOPROTEIN"/>
    <property type="match status" value="1"/>
</dbReference>
<dbReference type="Gene3D" id="1.20.1600.10">
    <property type="entry name" value="Outer membrane efflux proteins (OEP)"/>
    <property type="match status" value="1"/>
</dbReference>
<keyword evidence="2" id="KW-1134">Transmembrane beta strand</keyword>
<dbReference type="SUPFAM" id="SSF56954">
    <property type="entry name" value="Outer membrane efflux proteins (OEP)"/>
    <property type="match status" value="1"/>
</dbReference>
<proteinExistence type="inferred from homology"/>
<comment type="subcellular location">
    <subcellularLocation>
        <location evidence="2">Cell membrane</location>
        <topology evidence="2">Lipid-anchor</topology>
    </subcellularLocation>
</comment>